<sequence>MCHCGGSILSSDNLLQVQAGFNSVFKHTTQTRGKERPVKDESERSEEENELTQDRLHRNEKEVEKKENAVLIDRLEMTERAVAVAEADL</sequence>
<dbReference type="EMBL" id="JAHQIW010003435">
    <property type="protein sequence ID" value="KAJ1358707.1"/>
    <property type="molecule type" value="Genomic_DNA"/>
</dbReference>
<dbReference type="AlphaFoldDB" id="A0AAD5QQI5"/>
<reference evidence="2" key="1">
    <citation type="submission" date="2021-06" db="EMBL/GenBank/DDBJ databases">
        <title>Parelaphostrongylus tenuis whole genome reference sequence.</title>
        <authorList>
            <person name="Garwood T.J."/>
            <person name="Larsen P.A."/>
            <person name="Fountain-Jones N.M."/>
            <person name="Garbe J.R."/>
            <person name="Macchietto M.G."/>
            <person name="Kania S.A."/>
            <person name="Gerhold R.W."/>
            <person name="Richards J.E."/>
            <person name="Wolf T.M."/>
        </authorList>
    </citation>
    <scope>NUCLEOTIDE SEQUENCE</scope>
    <source>
        <strain evidence="2">MNPRO001-30</strain>
        <tissue evidence="2">Meninges</tissue>
    </source>
</reference>
<proteinExistence type="predicted"/>
<evidence type="ECO:0000256" key="1">
    <source>
        <dbReference type="SAM" id="MobiDB-lite"/>
    </source>
</evidence>
<feature type="compositionally biased region" description="Basic and acidic residues" evidence="1">
    <location>
        <begin position="52"/>
        <end position="63"/>
    </location>
</feature>
<feature type="compositionally biased region" description="Basic and acidic residues" evidence="1">
    <location>
        <begin position="32"/>
        <end position="42"/>
    </location>
</feature>
<comment type="caution">
    <text evidence="2">The sequence shown here is derived from an EMBL/GenBank/DDBJ whole genome shotgun (WGS) entry which is preliminary data.</text>
</comment>
<accession>A0AAD5QQI5</accession>
<gene>
    <name evidence="2" type="ORF">KIN20_017199</name>
</gene>
<name>A0AAD5QQI5_PARTN</name>
<feature type="region of interest" description="Disordered" evidence="1">
    <location>
        <begin position="25"/>
        <end position="63"/>
    </location>
</feature>
<evidence type="ECO:0000313" key="3">
    <source>
        <dbReference type="Proteomes" id="UP001196413"/>
    </source>
</evidence>
<evidence type="ECO:0000313" key="2">
    <source>
        <dbReference type="EMBL" id="KAJ1358707.1"/>
    </source>
</evidence>
<organism evidence="2 3">
    <name type="scientific">Parelaphostrongylus tenuis</name>
    <name type="common">Meningeal worm</name>
    <dbReference type="NCBI Taxonomy" id="148309"/>
    <lineage>
        <taxon>Eukaryota</taxon>
        <taxon>Metazoa</taxon>
        <taxon>Ecdysozoa</taxon>
        <taxon>Nematoda</taxon>
        <taxon>Chromadorea</taxon>
        <taxon>Rhabditida</taxon>
        <taxon>Rhabditina</taxon>
        <taxon>Rhabditomorpha</taxon>
        <taxon>Strongyloidea</taxon>
        <taxon>Metastrongylidae</taxon>
        <taxon>Parelaphostrongylus</taxon>
    </lineage>
</organism>
<keyword evidence="3" id="KW-1185">Reference proteome</keyword>
<protein>
    <submittedName>
        <fullName evidence="2">Uncharacterized protein</fullName>
    </submittedName>
</protein>
<dbReference type="Proteomes" id="UP001196413">
    <property type="component" value="Unassembled WGS sequence"/>
</dbReference>